<dbReference type="InterPro" id="IPR043504">
    <property type="entry name" value="Peptidase_S1_PA_chymotrypsin"/>
</dbReference>
<organism evidence="9 10">
    <name type="scientific">Columba livia</name>
    <name type="common">Rock dove</name>
    <dbReference type="NCBI Taxonomy" id="8932"/>
    <lineage>
        <taxon>Eukaryota</taxon>
        <taxon>Metazoa</taxon>
        <taxon>Chordata</taxon>
        <taxon>Craniata</taxon>
        <taxon>Vertebrata</taxon>
        <taxon>Euteleostomi</taxon>
        <taxon>Archelosauria</taxon>
        <taxon>Archosauria</taxon>
        <taxon>Dinosauria</taxon>
        <taxon>Saurischia</taxon>
        <taxon>Theropoda</taxon>
        <taxon>Coelurosauria</taxon>
        <taxon>Aves</taxon>
        <taxon>Neognathae</taxon>
        <taxon>Neoaves</taxon>
        <taxon>Columbimorphae</taxon>
        <taxon>Columbiformes</taxon>
        <taxon>Columbidae</taxon>
        <taxon>Columba</taxon>
    </lineage>
</organism>
<evidence type="ECO:0000256" key="7">
    <source>
        <dbReference type="SAM" id="MobiDB-lite"/>
    </source>
</evidence>
<dbReference type="InterPro" id="IPR009003">
    <property type="entry name" value="Peptidase_S1_PA"/>
</dbReference>
<evidence type="ECO:0000256" key="1">
    <source>
        <dbReference type="ARBA" id="ARBA00004613"/>
    </source>
</evidence>
<keyword evidence="4" id="KW-0378">Hydrolase</keyword>
<feature type="region of interest" description="Disordered" evidence="7">
    <location>
        <begin position="100"/>
        <end position="149"/>
    </location>
</feature>
<evidence type="ECO:0000256" key="4">
    <source>
        <dbReference type="ARBA" id="ARBA00022801"/>
    </source>
</evidence>
<dbReference type="Proteomes" id="UP000053872">
    <property type="component" value="Unassembled WGS sequence"/>
</dbReference>
<dbReference type="InterPro" id="IPR050127">
    <property type="entry name" value="Serine_Proteases_S1"/>
</dbReference>
<feature type="compositionally biased region" description="Low complexity" evidence="7">
    <location>
        <begin position="109"/>
        <end position="135"/>
    </location>
</feature>
<keyword evidence="6" id="KW-1015">Disulfide bond</keyword>
<protein>
    <recommendedName>
        <fullName evidence="8">Peptidase S1 domain-containing protein</fullName>
    </recommendedName>
</protein>
<keyword evidence="5" id="KW-0720">Serine protease</keyword>
<evidence type="ECO:0000313" key="10">
    <source>
        <dbReference type="Proteomes" id="UP000053872"/>
    </source>
</evidence>
<dbReference type="InParanoid" id="A0A2I0LGK1"/>
<proteinExistence type="predicted"/>
<dbReference type="GO" id="GO:0006508">
    <property type="term" value="P:proteolysis"/>
    <property type="evidence" value="ECO:0007669"/>
    <property type="project" value="UniProtKB-KW"/>
</dbReference>
<gene>
    <name evidence="9" type="ORF">A306_00000460</name>
</gene>
<dbReference type="Gene3D" id="2.40.10.10">
    <property type="entry name" value="Trypsin-like serine proteases"/>
    <property type="match status" value="2"/>
</dbReference>
<reference evidence="9 10" key="1">
    <citation type="journal article" date="2013" name="Science">
        <title>Genomic diversity and evolution of the head crest in the rock pigeon.</title>
        <authorList>
            <person name="Shapiro M.D."/>
            <person name="Kronenberg Z."/>
            <person name="Li C."/>
            <person name="Domyan E.T."/>
            <person name="Pan H."/>
            <person name="Campbell M."/>
            <person name="Tan H."/>
            <person name="Huff C.D."/>
            <person name="Hu H."/>
            <person name="Vickrey A.I."/>
            <person name="Nielsen S.C."/>
            <person name="Stringham S.A."/>
            <person name="Hu H."/>
            <person name="Willerslev E."/>
            <person name="Gilbert M.T."/>
            <person name="Yandell M."/>
            <person name="Zhang G."/>
            <person name="Wang J."/>
        </authorList>
    </citation>
    <scope>NUCLEOTIDE SEQUENCE [LARGE SCALE GENOMIC DNA]</scope>
    <source>
        <tissue evidence="9">Blood</tissue>
    </source>
</reference>
<keyword evidence="10" id="KW-1185">Reference proteome</keyword>
<dbReference type="PANTHER" id="PTHR24264:SF15">
    <property type="entry name" value="RIKEN CDNA 2210010C04 GENE"/>
    <property type="match status" value="1"/>
</dbReference>
<evidence type="ECO:0000256" key="2">
    <source>
        <dbReference type="ARBA" id="ARBA00022525"/>
    </source>
</evidence>
<dbReference type="STRING" id="8932.A0A2I0LGK1"/>
<evidence type="ECO:0000256" key="6">
    <source>
        <dbReference type="ARBA" id="ARBA00023157"/>
    </source>
</evidence>
<keyword evidence="3" id="KW-0645">Protease</keyword>
<comment type="caution">
    <text evidence="9">The sequence shown here is derived from an EMBL/GenBank/DDBJ whole genome shotgun (WGS) entry which is preliminary data.</text>
</comment>
<dbReference type="EMBL" id="AKCR02001719">
    <property type="protein sequence ID" value="PKK16549.1"/>
    <property type="molecule type" value="Genomic_DNA"/>
</dbReference>
<dbReference type="AlphaFoldDB" id="A0A2I0LGK1"/>
<evidence type="ECO:0000256" key="3">
    <source>
        <dbReference type="ARBA" id="ARBA00022670"/>
    </source>
</evidence>
<evidence type="ECO:0000256" key="5">
    <source>
        <dbReference type="ARBA" id="ARBA00022825"/>
    </source>
</evidence>
<name>A0A2I0LGK1_COLLI</name>
<sequence length="207" mass="22018">MVLPWSTRQPHQGPSMDLPWFHNHQRPHQGLFSTVWTFHGATSTRGPHRALLSPSSIPIRMGDHSLKTKEGTEQCVNSAKAFVHPNYDPTSHDSDIMLLKPPTPPPPAMTATSCSSSSRSPCTSPSTSSRWPCPSVVHPPTPSASSQAGGAPAALKCGLVYTISNEECAKLYPKGITKNMLCAGATAGGTDSCQEKNLGDGGDVTWC</sequence>
<dbReference type="GO" id="GO:0005615">
    <property type="term" value="C:extracellular space"/>
    <property type="evidence" value="ECO:0007669"/>
    <property type="project" value="TreeGrafter"/>
</dbReference>
<dbReference type="PANTHER" id="PTHR24264">
    <property type="entry name" value="TRYPSIN-RELATED"/>
    <property type="match status" value="1"/>
</dbReference>
<evidence type="ECO:0000259" key="8">
    <source>
        <dbReference type="PROSITE" id="PS50240"/>
    </source>
</evidence>
<dbReference type="Pfam" id="PF00089">
    <property type="entry name" value="Trypsin"/>
    <property type="match status" value="1"/>
</dbReference>
<dbReference type="PROSITE" id="PS50240">
    <property type="entry name" value="TRYPSIN_DOM"/>
    <property type="match status" value="1"/>
</dbReference>
<feature type="domain" description="Peptidase S1" evidence="8">
    <location>
        <begin position="1"/>
        <end position="207"/>
    </location>
</feature>
<evidence type="ECO:0000313" key="9">
    <source>
        <dbReference type="EMBL" id="PKK16549.1"/>
    </source>
</evidence>
<keyword evidence="2" id="KW-0964">Secreted</keyword>
<dbReference type="GO" id="GO:0004252">
    <property type="term" value="F:serine-type endopeptidase activity"/>
    <property type="evidence" value="ECO:0007669"/>
    <property type="project" value="InterPro"/>
</dbReference>
<comment type="subcellular location">
    <subcellularLocation>
        <location evidence="1">Secreted</location>
    </subcellularLocation>
</comment>
<dbReference type="SUPFAM" id="SSF50494">
    <property type="entry name" value="Trypsin-like serine proteases"/>
    <property type="match status" value="1"/>
</dbReference>
<dbReference type="InterPro" id="IPR001254">
    <property type="entry name" value="Trypsin_dom"/>
</dbReference>
<accession>A0A2I0LGK1</accession>